<organism evidence="6 7">
    <name type="scientific">Xiphophorus maculatus</name>
    <name type="common">Southern platyfish</name>
    <name type="synonym">Platypoecilus maculatus</name>
    <dbReference type="NCBI Taxonomy" id="8083"/>
    <lineage>
        <taxon>Eukaryota</taxon>
        <taxon>Metazoa</taxon>
        <taxon>Chordata</taxon>
        <taxon>Craniata</taxon>
        <taxon>Vertebrata</taxon>
        <taxon>Euteleostomi</taxon>
        <taxon>Actinopterygii</taxon>
        <taxon>Neopterygii</taxon>
        <taxon>Teleostei</taxon>
        <taxon>Neoteleostei</taxon>
        <taxon>Acanthomorphata</taxon>
        <taxon>Ovalentaria</taxon>
        <taxon>Atherinomorphae</taxon>
        <taxon>Cyprinodontiformes</taxon>
        <taxon>Poeciliidae</taxon>
        <taxon>Poeciliinae</taxon>
        <taxon>Xiphophorus</taxon>
    </lineage>
</organism>
<protein>
    <recommendedName>
        <fullName evidence="5">Zinc finger double-stranded RNA binding domain-containing protein</fullName>
    </recommendedName>
</protein>
<evidence type="ECO:0000256" key="4">
    <source>
        <dbReference type="SAM" id="MobiDB-lite"/>
    </source>
</evidence>
<feature type="compositionally biased region" description="Basic residues" evidence="4">
    <location>
        <begin position="34"/>
        <end position="46"/>
    </location>
</feature>
<keyword evidence="2" id="KW-0863">Zinc-finger</keyword>
<accession>A0A3B5R095</accession>
<evidence type="ECO:0000313" key="7">
    <source>
        <dbReference type="Proteomes" id="UP000002852"/>
    </source>
</evidence>
<keyword evidence="1" id="KW-0479">Metal-binding</keyword>
<dbReference type="InterPro" id="IPR036236">
    <property type="entry name" value="Znf_C2H2_sf"/>
</dbReference>
<evidence type="ECO:0000256" key="3">
    <source>
        <dbReference type="ARBA" id="ARBA00022833"/>
    </source>
</evidence>
<keyword evidence="3" id="KW-0862">Zinc</keyword>
<dbReference type="InterPro" id="IPR022755">
    <property type="entry name" value="Znf_C2H2_jaz"/>
</dbReference>
<reference evidence="6" key="3">
    <citation type="submission" date="2025-08" db="UniProtKB">
        <authorList>
            <consortium name="Ensembl"/>
        </authorList>
    </citation>
    <scope>IDENTIFICATION</scope>
    <source>
        <strain evidence="6">JP 163 A</strain>
    </source>
</reference>
<dbReference type="Proteomes" id="UP000002852">
    <property type="component" value="Unassembled WGS sequence"/>
</dbReference>
<dbReference type="Pfam" id="PF12171">
    <property type="entry name" value="zf-C2H2_jaz"/>
    <property type="match status" value="1"/>
</dbReference>
<dbReference type="AlphaFoldDB" id="A0A3B5R095"/>
<proteinExistence type="predicted"/>
<dbReference type="InParanoid" id="A0A3B5R095"/>
<feature type="domain" description="Zinc finger double-stranded RNA binding" evidence="5">
    <location>
        <begin position="13"/>
        <end position="37"/>
    </location>
</feature>
<reference evidence="6" key="4">
    <citation type="submission" date="2025-09" db="UniProtKB">
        <authorList>
            <consortium name="Ensembl"/>
        </authorList>
    </citation>
    <scope>IDENTIFICATION</scope>
    <source>
        <strain evidence="6">JP 163 A</strain>
    </source>
</reference>
<evidence type="ECO:0000256" key="2">
    <source>
        <dbReference type="ARBA" id="ARBA00022771"/>
    </source>
</evidence>
<sequence>NDYNSRRNKRSHHTCDACDKIIIGDVEWSAHLKSKKHHYHVRKKRKSDPGSDPPQSTTAQAAHEVLDGTETPQASSKESRTEHTDVPGIR</sequence>
<feature type="region of interest" description="Disordered" evidence="4">
    <location>
        <begin position="34"/>
        <end position="90"/>
    </location>
</feature>
<dbReference type="Ensembl" id="ENSXMAT00000037678.1">
    <property type="protein sequence ID" value="ENSXMAP00000035911.1"/>
    <property type="gene ID" value="ENSXMAG00000023945.1"/>
</dbReference>
<evidence type="ECO:0000259" key="5">
    <source>
        <dbReference type="Pfam" id="PF12171"/>
    </source>
</evidence>
<keyword evidence="7" id="KW-1185">Reference proteome</keyword>
<reference evidence="7" key="2">
    <citation type="journal article" date="2013" name="Nat. Genet.">
        <title>The genome of the platyfish, Xiphophorus maculatus, provides insights into evolutionary adaptation and several complex traits.</title>
        <authorList>
            <person name="Schartl M."/>
            <person name="Walter R.B."/>
            <person name="Shen Y."/>
            <person name="Garcia T."/>
            <person name="Catchen J."/>
            <person name="Amores A."/>
            <person name="Braasch I."/>
            <person name="Chalopin D."/>
            <person name="Volff J.N."/>
            <person name="Lesch K.P."/>
            <person name="Bisazza A."/>
            <person name="Minx P."/>
            <person name="Hillier L."/>
            <person name="Wilson R.K."/>
            <person name="Fuerstenberg S."/>
            <person name="Boore J."/>
            <person name="Searle S."/>
            <person name="Postlethwait J.H."/>
            <person name="Warren W.C."/>
        </authorList>
    </citation>
    <scope>NUCLEOTIDE SEQUENCE [LARGE SCALE GENOMIC DNA]</scope>
    <source>
        <strain evidence="7">JP 163 A</strain>
    </source>
</reference>
<dbReference type="SUPFAM" id="SSF57667">
    <property type="entry name" value="beta-beta-alpha zinc fingers"/>
    <property type="match status" value="1"/>
</dbReference>
<evidence type="ECO:0000313" key="6">
    <source>
        <dbReference type="Ensembl" id="ENSXMAP00000035911.1"/>
    </source>
</evidence>
<dbReference type="GeneTree" id="ENSGT00940000178388"/>
<reference evidence="7" key="1">
    <citation type="submission" date="2012-01" db="EMBL/GenBank/DDBJ databases">
        <authorList>
            <person name="Walter R."/>
            <person name="Schartl M."/>
            <person name="Warren W."/>
        </authorList>
    </citation>
    <scope>NUCLEOTIDE SEQUENCE [LARGE SCALE GENOMIC DNA]</scope>
    <source>
        <strain evidence="7">JP 163 A</strain>
    </source>
</reference>
<feature type="compositionally biased region" description="Basic and acidic residues" evidence="4">
    <location>
        <begin position="77"/>
        <end position="90"/>
    </location>
</feature>
<name>A0A3B5R095_XIPMA</name>
<dbReference type="STRING" id="8083.ENSXMAP00000035911"/>
<dbReference type="GO" id="GO:0008270">
    <property type="term" value="F:zinc ion binding"/>
    <property type="evidence" value="ECO:0007669"/>
    <property type="project" value="UniProtKB-KW"/>
</dbReference>
<dbReference type="Gene3D" id="3.30.160.60">
    <property type="entry name" value="Classic Zinc Finger"/>
    <property type="match status" value="1"/>
</dbReference>
<evidence type="ECO:0000256" key="1">
    <source>
        <dbReference type="ARBA" id="ARBA00022723"/>
    </source>
</evidence>